<dbReference type="InterPro" id="IPR014001">
    <property type="entry name" value="Helicase_ATP-bd"/>
</dbReference>
<evidence type="ECO:0000313" key="9">
    <source>
        <dbReference type="Proteomes" id="UP000649289"/>
    </source>
</evidence>
<dbReference type="Gene3D" id="1.20.120.1080">
    <property type="match status" value="1"/>
</dbReference>
<protein>
    <submittedName>
        <fullName evidence="8">ATP-dependent helicase HrpB</fullName>
    </submittedName>
</protein>
<dbReference type="PROSITE" id="PS51194">
    <property type="entry name" value="HELICASE_CTER"/>
    <property type="match status" value="1"/>
</dbReference>
<dbReference type="InterPro" id="IPR010225">
    <property type="entry name" value="HrpB"/>
</dbReference>
<dbReference type="GO" id="GO:0004386">
    <property type="term" value="F:helicase activity"/>
    <property type="evidence" value="ECO:0007669"/>
    <property type="project" value="UniProtKB-KW"/>
</dbReference>
<keyword evidence="3 8" id="KW-0347">Helicase</keyword>
<comment type="caution">
    <text evidence="8">The sequence shown here is derived from an EMBL/GenBank/DDBJ whole genome shotgun (WGS) entry which is preliminary data.</text>
</comment>
<dbReference type="InterPro" id="IPR001650">
    <property type="entry name" value="Helicase_C-like"/>
</dbReference>
<dbReference type="CDD" id="cd18791">
    <property type="entry name" value="SF2_C_RHA"/>
    <property type="match status" value="1"/>
</dbReference>
<dbReference type="Pfam" id="PF08482">
    <property type="entry name" value="HrpB_C"/>
    <property type="match status" value="1"/>
</dbReference>
<dbReference type="Pfam" id="PF00270">
    <property type="entry name" value="DEAD"/>
    <property type="match status" value="1"/>
</dbReference>
<organism evidence="8 9">
    <name type="scientific">Nocardioides hwasunensis</name>
    <dbReference type="NCBI Taxonomy" id="397258"/>
    <lineage>
        <taxon>Bacteria</taxon>
        <taxon>Bacillati</taxon>
        <taxon>Actinomycetota</taxon>
        <taxon>Actinomycetes</taxon>
        <taxon>Propionibacteriales</taxon>
        <taxon>Nocardioidaceae</taxon>
        <taxon>Nocardioides</taxon>
    </lineage>
</organism>
<evidence type="ECO:0000256" key="1">
    <source>
        <dbReference type="ARBA" id="ARBA00022741"/>
    </source>
</evidence>
<dbReference type="EMBL" id="JACXYY010000005">
    <property type="protein sequence ID" value="MBD3915668.1"/>
    <property type="molecule type" value="Genomic_DNA"/>
</dbReference>
<dbReference type="Gene3D" id="3.40.50.300">
    <property type="entry name" value="P-loop containing nucleotide triphosphate hydrolases"/>
    <property type="match status" value="2"/>
</dbReference>
<dbReference type="NCBIfam" id="TIGR01970">
    <property type="entry name" value="DEAH_box_HrpB"/>
    <property type="match status" value="1"/>
</dbReference>
<evidence type="ECO:0000259" key="6">
    <source>
        <dbReference type="PROSITE" id="PS51192"/>
    </source>
</evidence>
<gene>
    <name evidence="8" type="primary">hrpB</name>
    <name evidence="8" type="ORF">IEZ25_13675</name>
</gene>
<dbReference type="InterPro" id="IPR013689">
    <property type="entry name" value="RNA_helicase_ATP-dep_HrpB_C"/>
</dbReference>
<keyword evidence="9" id="KW-1185">Reference proteome</keyword>
<reference evidence="8 9" key="1">
    <citation type="submission" date="2020-09" db="EMBL/GenBank/DDBJ databases">
        <title>novel species in genus Nocardioides.</title>
        <authorList>
            <person name="Zhang G."/>
        </authorList>
    </citation>
    <scope>NUCLEOTIDE SEQUENCE [LARGE SCALE GENOMIC DNA]</scope>
    <source>
        <strain evidence="8 9">19197</strain>
    </source>
</reference>
<evidence type="ECO:0000313" key="8">
    <source>
        <dbReference type="EMBL" id="MBD3915668.1"/>
    </source>
</evidence>
<dbReference type="InterPro" id="IPR027417">
    <property type="entry name" value="P-loop_NTPase"/>
</dbReference>
<evidence type="ECO:0000259" key="7">
    <source>
        <dbReference type="PROSITE" id="PS51194"/>
    </source>
</evidence>
<dbReference type="InterPro" id="IPR002464">
    <property type="entry name" value="DNA/RNA_helicase_DEAH_CS"/>
</dbReference>
<dbReference type="SUPFAM" id="SSF52540">
    <property type="entry name" value="P-loop containing nucleoside triphosphate hydrolases"/>
    <property type="match status" value="1"/>
</dbReference>
<dbReference type="SMART" id="SM00487">
    <property type="entry name" value="DEXDc"/>
    <property type="match status" value="1"/>
</dbReference>
<dbReference type="InterPro" id="IPR007502">
    <property type="entry name" value="Helicase-assoc_dom"/>
</dbReference>
<dbReference type="InterPro" id="IPR011545">
    <property type="entry name" value="DEAD/DEAH_box_helicase_dom"/>
</dbReference>
<proteinExistence type="predicted"/>
<evidence type="ECO:0000256" key="2">
    <source>
        <dbReference type="ARBA" id="ARBA00022801"/>
    </source>
</evidence>
<evidence type="ECO:0000256" key="5">
    <source>
        <dbReference type="SAM" id="MobiDB-lite"/>
    </source>
</evidence>
<sequence length="836" mass="88276">MLAAPPDLPVAAGLEALVEALGTRGVAVVHAPPGTGKTTLVPPAVAGVVDGRVVVTQPSRIAARAAARRLAHLLGEPVGETVGYSVRGERRTGRRTRVEVVTTGLLLRRIQHDPELVGVGAVVLDEVHERHLDADLTLALLVDVRTHLREDLSLLAMSATVEADRTATLLGDGTPVIRVPGALHPVQTIWCPLPAGARRTDDRGITPAFHDHVAATVRRALAEHEGDVLVFVPGVAEVEATVRRLAGVDASVHALHGRLSGVAQDRALAEGPRRRVIVSTAVAESSLTVPGVRVVVDAGFSREPRTDHRRGLASLVTVAVSRAAAEQRAGRAGRLGPGAVLRCWSEAEHAHLAAHPEPEIATADLTAFALEVACWGGPGVRDLALLDQPPAHALSTARDVLMDLGAMTEDGNATSRGRVIAGVPVDPRLARALIDGAGPVGARRAAEVVALLSEDVRAPGGDLVAALRSLRGDQRAGSWRRQVARLEEVVARQSSAGGRGVTSSPARALTDDVAVGLVVALAHPDRIARKRSGTSSYLMASGTGAALDPRDPGPLAGLEWLAVGDAQRRPGEREARIRAAAPLTEDLALEAAGSSWTEVDEVTWTGGRVLARRRTLLGAIELSSVPLSDPPAQAVSGAIREAVATEGIALLSWTPAATALRARLDFLHRALGAPWPDVGDAALTRDLDTWLGTQLARVRSAQDLRRIDVTAALRAMVPWSEAGRLDDLAPEQVEVPSGSRVRVDYSQEQPVLAVRLQEVFGWTAAPVLADGRVPLLLHLLSPARRPAAVTADLESFWDNGYPGVRADLRGRYPKHAWPEDPRTAPATARTKRARQD</sequence>
<feature type="compositionally biased region" description="Basic and acidic residues" evidence="5">
    <location>
        <begin position="812"/>
        <end position="822"/>
    </location>
</feature>
<dbReference type="PANTHER" id="PTHR43519:SF1">
    <property type="entry name" value="ATP-DEPENDENT RNA HELICASE HRPB"/>
    <property type="match status" value="1"/>
</dbReference>
<dbReference type="PANTHER" id="PTHR43519">
    <property type="entry name" value="ATP-DEPENDENT RNA HELICASE HRPB"/>
    <property type="match status" value="1"/>
</dbReference>
<dbReference type="PROSITE" id="PS00690">
    <property type="entry name" value="DEAH_ATP_HELICASE"/>
    <property type="match status" value="1"/>
</dbReference>
<dbReference type="SMART" id="SM00847">
    <property type="entry name" value="HA2"/>
    <property type="match status" value="1"/>
</dbReference>
<keyword evidence="4" id="KW-0067">ATP-binding</keyword>
<dbReference type="Pfam" id="PF00271">
    <property type="entry name" value="Helicase_C"/>
    <property type="match status" value="1"/>
</dbReference>
<keyword evidence="2" id="KW-0378">Hydrolase</keyword>
<dbReference type="PIRSF" id="PIRSF005496">
    <property type="entry name" value="ATP_hel_hrpB"/>
    <property type="match status" value="1"/>
</dbReference>
<evidence type="ECO:0000256" key="3">
    <source>
        <dbReference type="ARBA" id="ARBA00022806"/>
    </source>
</evidence>
<evidence type="ECO:0000256" key="4">
    <source>
        <dbReference type="ARBA" id="ARBA00022840"/>
    </source>
</evidence>
<dbReference type="SMART" id="SM00490">
    <property type="entry name" value="HELICc"/>
    <property type="match status" value="1"/>
</dbReference>
<keyword evidence="1" id="KW-0547">Nucleotide-binding</keyword>
<dbReference type="Proteomes" id="UP000649289">
    <property type="component" value="Unassembled WGS sequence"/>
</dbReference>
<feature type="domain" description="Helicase C-terminal" evidence="7">
    <location>
        <begin position="216"/>
        <end position="376"/>
    </location>
</feature>
<feature type="region of interest" description="Disordered" evidence="5">
    <location>
        <begin position="812"/>
        <end position="836"/>
    </location>
</feature>
<name>A0ABR8MI50_9ACTN</name>
<dbReference type="PROSITE" id="PS51192">
    <property type="entry name" value="HELICASE_ATP_BIND_1"/>
    <property type="match status" value="1"/>
</dbReference>
<accession>A0ABR8MI50</accession>
<feature type="domain" description="Helicase ATP-binding" evidence="6">
    <location>
        <begin position="18"/>
        <end position="179"/>
    </location>
</feature>